<dbReference type="PANTHER" id="PTHR22950:SF652">
    <property type="entry name" value="TRANSMEMBRANE AMINO ACID TRANSPORTER FAMILY PROTEIN"/>
    <property type="match status" value="1"/>
</dbReference>
<dbReference type="OrthoDB" id="443572at2759"/>
<dbReference type="Pfam" id="PF01490">
    <property type="entry name" value="Aa_trans"/>
    <property type="match status" value="1"/>
</dbReference>
<dbReference type="GO" id="GO:0016020">
    <property type="term" value="C:membrane"/>
    <property type="evidence" value="ECO:0007669"/>
    <property type="project" value="UniProtKB-SubCell"/>
</dbReference>
<dbReference type="AlphaFoldDB" id="A0A813EKQ4"/>
<dbReference type="InterPro" id="IPR013057">
    <property type="entry name" value="AA_transpt_TM"/>
</dbReference>
<feature type="domain" description="Amino acid transporter transmembrane" evidence="6">
    <location>
        <begin position="99"/>
        <end position="507"/>
    </location>
</feature>
<feature type="transmembrane region" description="Helical" evidence="5">
    <location>
        <begin position="344"/>
        <end position="368"/>
    </location>
</feature>
<comment type="caution">
    <text evidence="8">The sequence shown here is derived from an EMBL/GenBank/DDBJ whole genome shotgun (WGS) entry which is preliminary data.</text>
</comment>
<sequence length="512" mass="53645">MEMPTRRRNGAGRLQQRCMRAVLCTPFAARLLSPVDFSGVSSFSLPHGLSRVSAPPALARGEHPAGHHCGSLFSPRLRPSPAVAAVAGAEVPKDGSSSGTTASAASLNLAKNLAGSGILSLPAGVAAFSSSPAALGPALLMLLVAAVLSTYSFYLIGEVCEDTESSSWSGAWEKSVKKGKWVPQLVVILQCFGGAVVYAMVIGDLFSSLLQGLGFLPAIFSARSTVIAAISAVVLYPLCCLRSFGPLAKFSLLGTVGTSYVVMFVTKRFFDGSYAAGGAFYQPLVASAAVKSSMGLVNPQMLVLISILSTAFLVHFNAPQFYSELRPARFQLGEKEKGEKLQRFIRMSMAGFGIASLQYALVMAFGFLTFGQASTGNVLLNYSGADSLAVAARAAIGFSCLFGYPMQFAGFRDGILEVFGKKDLPKVAHRLVTAGLLACAAGAACVFRDLGQFQALEGALLASFLIFAAPPIMALQPSSRKRSRLARMGLRSLIVLGTVVGCIGGAVSFGWL</sequence>
<feature type="transmembrane region" description="Helical" evidence="5">
    <location>
        <begin position="388"/>
        <end position="406"/>
    </location>
</feature>
<evidence type="ECO:0000313" key="7">
    <source>
        <dbReference type="EMBL" id="CAE8595263.1"/>
    </source>
</evidence>
<keyword evidence="4 5" id="KW-0472">Membrane</keyword>
<feature type="transmembrane region" description="Helical" evidence="5">
    <location>
        <begin position="493"/>
        <end position="511"/>
    </location>
</feature>
<keyword evidence="3 5" id="KW-1133">Transmembrane helix</keyword>
<feature type="transmembrane region" description="Helical" evidence="5">
    <location>
        <begin position="215"/>
        <end position="238"/>
    </location>
</feature>
<feature type="transmembrane region" description="Helical" evidence="5">
    <location>
        <begin position="301"/>
        <end position="323"/>
    </location>
</feature>
<keyword evidence="9" id="KW-1185">Reference proteome</keyword>
<evidence type="ECO:0000256" key="1">
    <source>
        <dbReference type="ARBA" id="ARBA00004141"/>
    </source>
</evidence>
<dbReference type="PANTHER" id="PTHR22950">
    <property type="entry name" value="AMINO ACID TRANSPORTER"/>
    <property type="match status" value="1"/>
</dbReference>
<dbReference type="Proteomes" id="UP000654075">
    <property type="component" value="Unassembled WGS sequence"/>
</dbReference>
<evidence type="ECO:0000256" key="4">
    <source>
        <dbReference type="ARBA" id="ARBA00023136"/>
    </source>
</evidence>
<proteinExistence type="predicted"/>
<evidence type="ECO:0000256" key="2">
    <source>
        <dbReference type="ARBA" id="ARBA00022692"/>
    </source>
</evidence>
<feature type="transmembrane region" description="Helical" evidence="5">
    <location>
        <begin position="181"/>
        <end position="203"/>
    </location>
</feature>
<protein>
    <recommendedName>
        <fullName evidence="6">Amino acid transporter transmembrane domain-containing protein</fullName>
    </recommendedName>
</protein>
<reference evidence="8" key="1">
    <citation type="submission" date="2021-02" db="EMBL/GenBank/DDBJ databases">
        <authorList>
            <person name="Dougan E. K."/>
            <person name="Rhodes N."/>
            <person name="Thang M."/>
            <person name="Chan C."/>
        </authorList>
    </citation>
    <scope>NUCLEOTIDE SEQUENCE</scope>
</reference>
<accession>A0A813EKQ4</accession>
<organism evidence="8 9">
    <name type="scientific">Polarella glacialis</name>
    <name type="common">Dinoflagellate</name>
    <dbReference type="NCBI Taxonomy" id="89957"/>
    <lineage>
        <taxon>Eukaryota</taxon>
        <taxon>Sar</taxon>
        <taxon>Alveolata</taxon>
        <taxon>Dinophyceae</taxon>
        <taxon>Suessiales</taxon>
        <taxon>Suessiaceae</taxon>
        <taxon>Polarella</taxon>
    </lineage>
</organism>
<comment type="subcellular location">
    <subcellularLocation>
        <location evidence="1">Membrane</location>
        <topology evidence="1">Multi-pass membrane protein</topology>
    </subcellularLocation>
</comment>
<evidence type="ECO:0000313" key="9">
    <source>
        <dbReference type="Proteomes" id="UP000654075"/>
    </source>
</evidence>
<evidence type="ECO:0000256" key="3">
    <source>
        <dbReference type="ARBA" id="ARBA00022989"/>
    </source>
</evidence>
<dbReference type="EMBL" id="CAJNNV010012921">
    <property type="protein sequence ID" value="CAE8601220.1"/>
    <property type="molecule type" value="Genomic_DNA"/>
</dbReference>
<evidence type="ECO:0000313" key="8">
    <source>
        <dbReference type="EMBL" id="CAE8601220.1"/>
    </source>
</evidence>
<gene>
    <name evidence="7" type="ORF">PGLA1383_LOCUS13775</name>
    <name evidence="8" type="ORF">PGLA1383_LOCUS19516</name>
</gene>
<feature type="transmembrane region" description="Helical" evidence="5">
    <location>
        <begin position="250"/>
        <end position="270"/>
    </location>
</feature>
<name>A0A813EKQ4_POLGL</name>
<keyword evidence="2 5" id="KW-0812">Transmembrane</keyword>
<feature type="transmembrane region" description="Helical" evidence="5">
    <location>
        <begin position="427"/>
        <end position="447"/>
    </location>
</feature>
<dbReference type="GO" id="GO:0015179">
    <property type="term" value="F:L-amino acid transmembrane transporter activity"/>
    <property type="evidence" value="ECO:0007669"/>
    <property type="project" value="TreeGrafter"/>
</dbReference>
<evidence type="ECO:0000256" key="5">
    <source>
        <dbReference type="SAM" id="Phobius"/>
    </source>
</evidence>
<dbReference type="OMA" id="RQFTISI"/>
<evidence type="ECO:0000259" key="6">
    <source>
        <dbReference type="Pfam" id="PF01490"/>
    </source>
</evidence>
<dbReference type="EMBL" id="CAJNNV010007693">
    <property type="protein sequence ID" value="CAE8595263.1"/>
    <property type="molecule type" value="Genomic_DNA"/>
</dbReference>
<feature type="transmembrane region" description="Helical" evidence="5">
    <location>
        <begin position="453"/>
        <end position="472"/>
    </location>
</feature>
<feature type="transmembrane region" description="Helical" evidence="5">
    <location>
        <begin position="138"/>
        <end position="160"/>
    </location>
</feature>